<dbReference type="AlphaFoldDB" id="A0A6A6JDF6"/>
<feature type="transmembrane region" description="Helical" evidence="2">
    <location>
        <begin position="147"/>
        <end position="168"/>
    </location>
</feature>
<keyword evidence="2" id="KW-0472">Membrane</keyword>
<reference evidence="3" key="1">
    <citation type="journal article" date="2020" name="Stud. Mycol.">
        <title>101 Dothideomycetes genomes: a test case for predicting lifestyles and emergence of pathogens.</title>
        <authorList>
            <person name="Haridas S."/>
            <person name="Albert R."/>
            <person name="Binder M."/>
            <person name="Bloem J."/>
            <person name="Labutti K."/>
            <person name="Salamov A."/>
            <person name="Andreopoulos B."/>
            <person name="Baker S."/>
            <person name="Barry K."/>
            <person name="Bills G."/>
            <person name="Bluhm B."/>
            <person name="Cannon C."/>
            <person name="Castanera R."/>
            <person name="Culley D."/>
            <person name="Daum C."/>
            <person name="Ezra D."/>
            <person name="Gonzalez J."/>
            <person name="Henrissat B."/>
            <person name="Kuo A."/>
            <person name="Liang C."/>
            <person name="Lipzen A."/>
            <person name="Lutzoni F."/>
            <person name="Magnuson J."/>
            <person name="Mondo S."/>
            <person name="Nolan M."/>
            <person name="Ohm R."/>
            <person name="Pangilinan J."/>
            <person name="Park H.-J."/>
            <person name="Ramirez L."/>
            <person name="Alfaro M."/>
            <person name="Sun H."/>
            <person name="Tritt A."/>
            <person name="Yoshinaga Y."/>
            <person name="Zwiers L.-H."/>
            <person name="Turgeon B."/>
            <person name="Goodwin S."/>
            <person name="Spatafora J."/>
            <person name="Crous P."/>
            <person name="Grigoriev I."/>
        </authorList>
    </citation>
    <scope>NUCLEOTIDE SEQUENCE</scope>
    <source>
        <strain evidence="3">CBS 379.55</strain>
    </source>
</reference>
<keyword evidence="2" id="KW-0812">Transmembrane</keyword>
<protein>
    <submittedName>
        <fullName evidence="3">Uncharacterized protein</fullName>
    </submittedName>
</protein>
<name>A0A6A6JDF6_WESOR</name>
<feature type="compositionally biased region" description="Basic and acidic residues" evidence="1">
    <location>
        <begin position="48"/>
        <end position="63"/>
    </location>
</feature>
<dbReference type="EMBL" id="ML986502">
    <property type="protein sequence ID" value="KAF2274591.1"/>
    <property type="molecule type" value="Genomic_DNA"/>
</dbReference>
<sequence length="173" mass="18395">MAEVTIQPPPLIPLQHKDSGFDETEECDIPSSKLARESGTPAALLLHAQREPPPHHQGHEARKSASLITLTAGPVSPSEVSESVTDSDDYGALDAEILEDIDDPEASVSPDYGTISAPLAAAKGPLLPPFITGHGRRLRVEQRVPPAVGAFLLVGVFVWTWAVAWWGVRGLAG</sequence>
<evidence type="ECO:0000313" key="3">
    <source>
        <dbReference type="EMBL" id="KAF2274591.1"/>
    </source>
</evidence>
<evidence type="ECO:0000313" key="4">
    <source>
        <dbReference type="Proteomes" id="UP000800097"/>
    </source>
</evidence>
<feature type="region of interest" description="Disordered" evidence="1">
    <location>
        <begin position="1"/>
        <end position="66"/>
    </location>
</feature>
<organism evidence="3 4">
    <name type="scientific">Westerdykella ornata</name>
    <dbReference type="NCBI Taxonomy" id="318751"/>
    <lineage>
        <taxon>Eukaryota</taxon>
        <taxon>Fungi</taxon>
        <taxon>Dikarya</taxon>
        <taxon>Ascomycota</taxon>
        <taxon>Pezizomycotina</taxon>
        <taxon>Dothideomycetes</taxon>
        <taxon>Pleosporomycetidae</taxon>
        <taxon>Pleosporales</taxon>
        <taxon>Sporormiaceae</taxon>
        <taxon>Westerdykella</taxon>
    </lineage>
</organism>
<dbReference type="GeneID" id="54551968"/>
<keyword evidence="4" id="KW-1185">Reference proteome</keyword>
<evidence type="ECO:0000256" key="1">
    <source>
        <dbReference type="SAM" id="MobiDB-lite"/>
    </source>
</evidence>
<evidence type="ECO:0000256" key="2">
    <source>
        <dbReference type="SAM" id="Phobius"/>
    </source>
</evidence>
<dbReference type="RefSeq" id="XP_033652130.1">
    <property type="nucleotide sequence ID" value="XM_033798793.1"/>
</dbReference>
<accession>A0A6A6JDF6</accession>
<keyword evidence="2" id="KW-1133">Transmembrane helix</keyword>
<gene>
    <name evidence="3" type="ORF">EI97DRAFT_435126</name>
</gene>
<dbReference type="Proteomes" id="UP000800097">
    <property type="component" value="Unassembled WGS sequence"/>
</dbReference>
<proteinExistence type="predicted"/>